<dbReference type="Gene3D" id="1.10.30.10">
    <property type="entry name" value="High mobility group box domain"/>
    <property type="match status" value="1"/>
</dbReference>
<accession>A0ABD3M764</accession>
<feature type="coiled-coil region" evidence="2">
    <location>
        <begin position="861"/>
        <end position="922"/>
    </location>
</feature>
<protein>
    <recommendedName>
        <fullName evidence="4">HMG box domain-containing protein</fullName>
    </recommendedName>
</protein>
<reference evidence="5 6" key="1">
    <citation type="submission" date="2024-10" db="EMBL/GenBank/DDBJ databases">
        <title>Updated reference genomes for cyclostephanoid diatoms.</title>
        <authorList>
            <person name="Roberts W.R."/>
            <person name="Alverson A.J."/>
        </authorList>
    </citation>
    <scope>NUCLEOTIDE SEQUENCE [LARGE SCALE GENOMIC DNA]</scope>
    <source>
        <strain evidence="5 6">AJA232-27</strain>
    </source>
</reference>
<dbReference type="InterPro" id="IPR016177">
    <property type="entry name" value="DNA-bd_dom_sf"/>
</dbReference>
<dbReference type="GO" id="GO:0003677">
    <property type="term" value="F:DNA binding"/>
    <property type="evidence" value="ECO:0007669"/>
    <property type="project" value="UniProtKB-UniRule"/>
</dbReference>
<feature type="compositionally biased region" description="Gly residues" evidence="3">
    <location>
        <begin position="291"/>
        <end position="311"/>
    </location>
</feature>
<feature type="compositionally biased region" description="Low complexity" evidence="3">
    <location>
        <begin position="184"/>
        <end position="210"/>
    </location>
</feature>
<dbReference type="PROSITE" id="PS50118">
    <property type="entry name" value="HMG_BOX_2"/>
    <property type="match status" value="1"/>
</dbReference>
<dbReference type="SUPFAM" id="SSF54171">
    <property type="entry name" value="DNA-binding domain"/>
    <property type="match status" value="1"/>
</dbReference>
<comment type="caution">
    <text evidence="5">The sequence shown here is derived from an EMBL/GenBank/DDBJ whole genome shotgun (WGS) entry which is preliminary data.</text>
</comment>
<feature type="compositionally biased region" description="Low complexity" evidence="3">
    <location>
        <begin position="219"/>
        <end position="237"/>
    </location>
</feature>
<feature type="DNA-binding region" description="HMG box" evidence="1">
    <location>
        <begin position="563"/>
        <end position="631"/>
    </location>
</feature>
<name>A0ABD3M764_9STRA</name>
<dbReference type="Proteomes" id="UP001530293">
    <property type="component" value="Unassembled WGS sequence"/>
</dbReference>
<feature type="domain" description="HMG box" evidence="4">
    <location>
        <begin position="563"/>
        <end position="631"/>
    </location>
</feature>
<dbReference type="SMART" id="SM00398">
    <property type="entry name" value="HMG"/>
    <property type="match status" value="1"/>
</dbReference>
<feature type="compositionally biased region" description="Basic and acidic residues" evidence="3">
    <location>
        <begin position="741"/>
        <end position="757"/>
    </location>
</feature>
<evidence type="ECO:0000313" key="6">
    <source>
        <dbReference type="Proteomes" id="UP001530293"/>
    </source>
</evidence>
<keyword evidence="6" id="KW-1185">Reference proteome</keyword>
<dbReference type="PANTHER" id="PTHR48125:SF12">
    <property type="entry name" value="AT HOOK TRANSCRIPTION FACTOR FAMILY-RELATED"/>
    <property type="match status" value="1"/>
</dbReference>
<feature type="compositionally biased region" description="Low complexity" evidence="3">
    <location>
        <begin position="517"/>
        <end position="543"/>
    </location>
</feature>
<feature type="compositionally biased region" description="Low complexity" evidence="3">
    <location>
        <begin position="271"/>
        <end position="286"/>
    </location>
</feature>
<feature type="region of interest" description="Disordered" evidence="3">
    <location>
        <begin position="507"/>
        <end position="569"/>
    </location>
</feature>
<evidence type="ECO:0000256" key="3">
    <source>
        <dbReference type="SAM" id="MobiDB-lite"/>
    </source>
</evidence>
<feature type="compositionally biased region" description="Acidic residues" evidence="3">
    <location>
        <begin position="34"/>
        <end position="110"/>
    </location>
</feature>
<dbReference type="InterPro" id="IPR036910">
    <property type="entry name" value="HMG_box_dom_sf"/>
</dbReference>
<feature type="compositionally biased region" description="Low complexity" evidence="3">
    <location>
        <begin position="552"/>
        <end position="562"/>
    </location>
</feature>
<dbReference type="EMBL" id="JALLBG020000306">
    <property type="protein sequence ID" value="KAL3756390.1"/>
    <property type="molecule type" value="Genomic_DNA"/>
</dbReference>
<keyword evidence="1" id="KW-0539">Nucleus</keyword>
<feature type="region of interest" description="Disordered" evidence="3">
    <location>
        <begin position="423"/>
        <end position="453"/>
    </location>
</feature>
<evidence type="ECO:0000256" key="2">
    <source>
        <dbReference type="SAM" id="Coils"/>
    </source>
</evidence>
<feature type="region of interest" description="Disordered" evidence="3">
    <location>
        <begin position="641"/>
        <end position="710"/>
    </location>
</feature>
<feature type="compositionally biased region" description="Low complexity" evidence="3">
    <location>
        <begin position="761"/>
        <end position="783"/>
    </location>
</feature>
<gene>
    <name evidence="5" type="ORF">ACHAWU_003463</name>
</gene>
<dbReference type="GO" id="GO:0005634">
    <property type="term" value="C:nucleus"/>
    <property type="evidence" value="ECO:0007669"/>
    <property type="project" value="UniProtKB-UniRule"/>
</dbReference>
<dbReference type="SUPFAM" id="SSF47095">
    <property type="entry name" value="HMG-box"/>
    <property type="match status" value="1"/>
</dbReference>
<feature type="region of interest" description="Disordered" evidence="3">
    <location>
        <begin position="254"/>
        <end position="323"/>
    </location>
</feature>
<dbReference type="Pfam" id="PF00505">
    <property type="entry name" value="HMG_box"/>
    <property type="match status" value="1"/>
</dbReference>
<dbReference type="InterPro" id="IPR009071">
    <property type="entry name" value="HMG_box_dom"/>
</dbReference>
<evidence type="ECO:0000256" key="1">
    <source>
        <dbReference type="PROSITE-ProRule" id="PRU00267"/>
    </source>
</evidence>
<keyword evidence="1" id="KW-0238">DNA-binding</keyword>
<keyword evidence="2" id="KW-0175">Coiled coil</keyword>
<feature type="region of interest" description="Disordered" evidence="3">
    <location>
        <begin position="732"/>
        <end position="827"/>
    </location>
</feature>
<feature type="region of interest" description="Disordered" evidence="3">
    <location>
        <begin position="1"/>
        <end position="139"/>
    </location>
</feature>
<dbReference type="Gene3D" id="3.30.890.10">
    <property type="entry name" value="Methyl-cpg-binding Protein 2, Chain A"/>
    <property type="match status" value="1"/>
</dbReference>
<feature type="region of interest" description="Disordered" evidence="3">
    <location>
        <begin position="169"/>
        <end position="237"/>
    </location>
</feature>
<feature type="region of interest" description="Disordered" evidence="3">
    <location>
        <begin position="1078"/>
        <end position="1199"/>
    </location>
</feature>
<dbReference type="PANTHER" id="PTHR48125">
    <property type="entry name" value="LP07818P1"/>
    <property type="match status" value="1"/>
</dbReference>
<evidence type="ECO:0000313" key="5">
    <source>
        <dbReference type="EMBL" id="KAL3756390.1"/>
    </source>
</evidence>
<feature type="compositionally biased region" description="Low complexity" evidence="3">
    <location>
        <begin position="254"/>
        <end position="264"/>
    </location>
</feature>
<feature type="compositionally biased region" description="Low complexity" evidence="3">
    <location>
        <begin position="1"/>
        <end position="10"/>
    </location>
</feature>
<feature type="compositionally biased region" description="Acidic residues" evidence="3">
    <location>
        <begin position="117"/>
        <end position="132"/>
    </location>
</feature>
<organism evidence="5 6">
    <name type="scientific">Discostella pseudostelligera</name>
    <dbReference type="NCBI Taxonomy" id="259834"/>
    <lineage>
        <taxon>Eukaryota</taxon>
        <taxon>Sar</taxon>
        <taxon>Stramenopiles</taxon>
        <taxon>Ochrophyta</taxon>
        <taxon>Bacillariophyta</taxon>
        <taxon>Coscinodiscophyceae</taxon>
        <taxon>Thalassiosirophycidae</taxon>
        <taxon>Stephanodiscales</taxon>
        <taxon>Stephanodiscaceae</taxon>
        <taxon>Discostella</taxon>
    </lineage>
</organism>
<feature type="compositionally biased region" description="Polar residues" evidence="3">
    <location>
        <begin position="1096"/>
        <end position="1105"/>
    </location>
</feature>
<evidence type="ECO:0000259" key="4">
    <source>
        <dbReference type="PROSITE" id="PS50118"/>
    </source>
</evidence>
<feature type="compositionally biased region" description="Basic and acidic residues" evidence="3">
    <location>
        <begin position="1106"/>
        <end position="1118"/>
    </location>
</feature>
<sequence length="1294" mass="139227">MMAATATNAAADDDDASNSKQKNSLASSSSSDDHGDDDDIMAAAVADDEEDDDALQEVVEDMDTSEPEDAAAADDDDDADDEDVEVEVLDDDEDDDDDDGMEGEEEEDDIPMAVPVNDDDYDNEEEDDDDDVVTASIIVEGRTVKDNDNTPIMKHRMGDKVKEKMNLKIVNNNNNNNKQKKKLPSSSSGKSVVKAAAGSAALLGGASSASAGGGKSTKKTSTSSSSSSSSSSSGGLGNSVVTAAAAATAVIQSLNSTTRKSSSSIGRPEDSFSPSSRSSSATSLFSPHLQGGIGGAGVGSSSGAGGGGAGGSANNNNHNQKVGGYQGMYRSAAAAHRHRQIHIPPIGSPGLLMVPTVANTSSITPPIATAADREKWFVKVATTTTTNNNNNNNGKKDDVVIMEEYILPSTVFRQSMIAGGYTYNAAPSPSAQQRLQQQQPPPPKQQQQQQQQVVIIERGSSTERNVGDMFDSDAGGLYLHFPELIPLSLWHRRFGDDDQDMFDEEEWRNDEFGSGVNTTTTAAATTSNTSTTTQNKGKNENGNQGDGGGGESTSSTTTTSRGPKGARSSYIFFTNDQRPLMMKQFPGMRFTEQGIIMGERWRALTPEEKRPYENLAAEDKERYAREMKEYIAIVKKEVREEKQQQQQRQQLNGKREEDGGWEEDGENNSPSKLSLVKKERRDDSNGAGMKRVGNGRSSSSSGKDKPEDRGQRLVDAMILGLCKMLGEKVNREEVVTEDVDEPKTVDSSEEIKRKETEGAGTTSDVLTATAAATDDSTTAIDADANPENNAPSRPRRVSPPDLTIQELPQFTPHPSQPRTRPRPRPYAPLSFLDMIPISLTSTYPPSYVEKRRAYAQAVKDREHAIIEAQEAKDDYDDAQEKYVAHVEAWDRMLEYQKVQIAKREAEAKREREEEIFKQLEDGVGTIIHRPSTPPPEDPMDCMPPRPEPPGPARIVSIPDIPTPPSPPPVVEMDETEVVEVDGNVEIMNEDAKSSSSSSSVIVPMRVPKVNKKLIQHLDPACFLPTMSGRYLGLLSNHISDPQFCGILAPGIAGTTYGGGTGLATSYTGGGRGAVGLVSGPSRGGSMWQTPAGVGSGKNSNTTASSVEKKPLMKEKEKSVIPLEVPSSTAVAAPTLSRSSSADDRRSPVPYDDTPLPSPPPTLPTSSAEKRPCPTPSDASIGGGVVTSREKEKKNKKQKRATCLLTTGDRNTTATEIASGMAGPEFPAGWVIKTYRRSGGETIGKTDRFWFSPGRNIRFRAKKHAMAFVDILNEEDVGGDEDKAAEIYRNRGLHF</sequence>
<proteinExistence type="predicted"/>